<dbReference type="GO" id="GO:0003723">
    <property type="term" value="F:RNA binding"/>
    <property type="evidence" value="ECO:0007669"/>
    <property type="project" value="InterPro"/>
</dbReference>
<feature type="domain" description="C3H1-type" evidence="7">
    <location>
        <begin position="479"/>
        <end position="503"/>
    </location>
</feature>
<dbReference type="InterPro" id="IPR000571">
    <property type="entry name" value="Znf_CCCH"/>
</dbReference>
<evidence type="ECO:0000256" key="6">
    <source>
        <dbReference type="SAM" id="MobiDB-lite"/>
    </source>
</evidence>
<feature type="domain" description="C3H1-type" evidence="7">
    <location>
        <begin position="450"/>
        <end position="477"/>
    </location>
</feature>
<name>A0A8X8YLA9_SALSN</name>
<keyword evidence="2" id="KW-0677">Repeat</keyword>
<proteinExistence type="predicted"/>
<evidence type="ECO:0000256" key="4">
    <source>
        <dbReference type="ARBA" id="ARBA00022833"/>
    </source>
</evidence>
<dbReference type="EMBL" id="PNBA02000003">
    <property type="protein sequence ID" value="KAG6431688.1"/>
    <property type="molecule type" value="Genomic_DNA"/>
</dbReference>
<reference evidence="8" key="1">
    <citation type="submission" date="2018-01" db="EMBL/GenBank/DDBJ databases">
        <authorList>
            <person name="Mao J.F."/>
        </authorList>
    </citation>
    <scope>NUCLEOTIDE SEQUENCE</scope>
    <source>
        <strain evidence="8">Huo1</strain>
        <tissue evidence="8">Leaf</tissue>
    </source>
</reference>
<evidence type="ECO:0000256" key="5">
    <source>
        <dbReference type="PROSITE-ProRule" id="PRU00723"/>
    </source>
</evidence>
<feature type="region of interest" description="Disordered" evidence="6">
    <location>
        <begin position="75"/>
        <end position="130"/>
    </location>
</feature>
<keyword evidence="9" id="KW-1185">Reference proteome</keyword>
<dbReference type="AlphaFoldDB" id="A0A8X8YLA9"/>
<feature type="compositionally biased region" description="Low complexity" evidence="6">
    <location>
        <begin position="615"/>
        <end position="627"/>
    </location>
</feature>
<dbReference type="PANTHER" id="PTHR13119:SF12">
    <property type="entry name" value="PROTEIN SUPPRESSOR OF SABLE"/>
    <property type="match status" value="1"/>
</dbReference>
<evidence type="ECO:0000256" key="3">
    <source>
        <dbReference type="ARBA" id="ARBA00022771"/>
    </source>
</evidence>
<feature type="region of interest" description="Disordered" evidence="6">
    <location>
        <begin position="669"/>
        <end position="706"/>
    </location>
</feature>
<evidence type="ECO:0000313" key="8">
    <source>
        <dbReference type="EMBL" id="KAG6431688.1"/>
    </source>
</evidence>
<accession>A0A8X8YLA9</accession>
<feature type="compositionally biased region" description="Polar residues" evidence="6">
    <location>
        <begin position="571"/>
        <end position="608"/>
    </location>
</feature>
<dbReference type="PANTHER" id="PTHR13119">
    <property type="entry name" value="ZINC FINGER CCCH DOMAIN-CONTAINING PROTEI"/>
    <property type="match status" value="1"/>
</dbReference>
<dbReference type="InterPro" id="IPR036855">
    <property type="entry name" value="Znf_CCCH_sf"/>
</dbReference>
<gene>
    <name evidence="8" type="ORF">SASPL_109770</name>
</gene>
<evidence type="ECO:0000259" key="7">
    <source>
        <dbReference type="PROSITE" id="PS50103"/>
    </source>
</evidence>
<dbReference type="SMART" id="SM00356">
    <property type="entry name" value="ZnF_C3H1"/>
    <property type="match status" value="3"/>
</dbReference>
<feature type="region of interest" description="Disordered" evidence="6">
    <location>
        <begin position="350"/>
        <end position="373"/>
    </location>
</feature>
<feature type="compositionally biased region" description="Basic and acidic residues" evidence="6">
    <location>
        <begin position="80"/>
        <end position="124"/>
    </location>
</feature>
<organism evidence="8">
    <name type="scientific">Salvia splendens</name>
    <name type="common">Scarlet sage</name>
    <dbReference type="NCBI Taxonomy" id="180675"/>
    <lineage>
        <taxon>Eukaryota</taxon>
        <taxon>Viridiplantae</taxon>
        <taxon>Streptophyta</taxon>
        <taxon>Embryophyta</taxon>
        <taxon>Tracheophyta</taxon>
        <taxon>Spermatophyta</taxon>
        <taxon>Magnoliopsida</taxon>
        <taxon>eudicotyledons</taxon>
        <taxon>Gunneridae</taxon>
        <taxon>Pentapetalae</taxon>
        <taxon>asterids</taxon>
        <taxon>lamiids</taxon>
        <taxon>Lamiales</taxon>
        <taxon>Lamiaceae</taxon>
        <taxon>Nepetoideae</taxon>
        <taxon>Mentheae</taxon>
        <taxon>Salviinae</taxon>
        <taxon>Salvia</taxon>
        <taxon>Salvia subgen. Calosphace</taxon>
        <taxon>core Calosphace</taxon>
    </lineage>
</organism>
<keyword evidence="3 5" id="KW-0863">Zinc-finger</keyword>
<evidence type="ECO:0000256" key="1">
    <source>
        <dbReference type="ARBA" id="ARBA00022723"/>
    </source>
</evidence>
<feature type="compositionally biased region" description="Polar residues" evidence="6">
    <location>
        <begin position="533"/>
        <end position="552"/>
    </location>
</feature>
<dbReference type="PROSITE" id="PS50103">
    <property type="entry name" value="ZF_C3H1"/>
    <property type="match status" value="3"/>
</dbReference>
<keyword evidence="4 5" id="KW-0862">Zinc</keyword>
<feature type="zinc finger region" description="C3H1-type" evidence="5">
    <location>
        <begin position="504"/>
        <end position="531"/>
    </location>
</feature>
<reference evidence="8" key="2">
    <citation type="submission" date="2020-08" db="EMBL/GenBank/DDBJ databases">
        <title>Plant Genome Project.</title>
        <authorList>
            <person name="Zhang R.-G."/>
        </authorList>
    </citation>
    <scope>NUCLEOTIDE SEQUENCE</scope>
    <source>
        <strain evidence="8">Huo1</strain>
        <tissue evidence="8">Leaf</tissue>
    </source>
</reference>
<evidence type="ECO:0000313" key="9">
    <source>
        <dbReference type="Proteomes" id="UP000298416"/>
    </source>
</evidence>
<keyword evidence="1 5" id="KW-0479">Metal-binding</keyword>
<dbReference type="SUPFAM" id="SSF90229">
    <property type="entry name" value="CCCH zinc finger"/>
    <property type="match status" value="1"/>
</dbReference>
<dbReference type="InterPro" id="IPR045124">
    <property type="entry name" value="Su(sable)-like"/>
</dbReference>
<comment type="caution">
    <text evidence="8">The sequence shown here is derived from an EMBL/GenBank/DDBJ whole genome shotgun (WGS) entry which is preliminary data.</text>
</comment>
<feature type="region of interest" description="Disordered" evidence="6">
    <location>
        <begin position="532"/>
        <end position="649"/>
    </location>
</feature>
<protein>
    <recommendedName>
        <fullName evidence="7">C3H1-type domain-containing protein</fullName>
    </recommendedName>
</protein>
<dbReference type="Gene3D" id="4.10.1000.10">
    <property type="entry name" value="Zinc finger, CCCH-type"/>
    <property type="match status" value="1"/>
</dbReference>
<evidence type="ECO:0000256" key="2">
    <source>
        <dbReference type="ARBA" id="ARBA00022737"/>
    </source>
</evidence>
<feature type="zinc finger region" description="C3H1-type" evidence="5">
    <location>
        <begin position="479"/>
        <end position="503"/>
    </location>
</feature>
<dbReference type="GO" id="GO:0008270">
    <property type="term" value="F:zinc ion binding"/>
    <property type="evidence" value="ECO:0007669"/>
    <property type="project" value="UniProtKB-KW"/>
</dbReference>
<dbReference type="GO" id="GO:0045892">
    <property type="term" value="P:negative regulation of DNA-templated transcription"/>
    <property type="evidence" value="ECO:0007669"/>
    <property type="project" value="InterPro"/>
</dbReference>
<dbReference type="GO" id="GO:0005634">
    <property type="term" value="C:nucleus"/>
    <property type="evidence" value="ECO:0007669"/>
    <property type="project" value="TreeGrafter"/>
</dbReference>
<feature type="domain" description="C3H1-type" evidence="7">
    <location>
        <begin position="504"/>
        <end position="531"/>
    </location>
</feature>
<feature type="zinc finger region" description="C3H1-type" evidence="5">
    <location>
        <begin position="450"/>
        <end position="477"/>
    </location>
</feature>
<feature type="compositionally biased region" description="Low complexity" evidence="6">
    <location>
        <begin position="685"/>
        <end position="706"/>
    </location>
</feature>
<sequence>MEDSPPLHRLVLNTPETACSFPPRRRRPLPSRTCGALLQIISLHRPQLRVKEPVCEEDGSITHGQVISTEMLVPLPNSKGSEDKVAQETSDGEGKENNGVRDFDGKHETGSKLHQPELVRDSEKQLTPPNEISVEDYMIVEEKADDCAARNAKELENVNSILDIEMDDIGTLKNVELGKDSCFDQFSDVFDSCFGSDVAVESSESRLLSQEKGSVSEVNLVKNMDYELQMKEMELEKLIFSSGNTEGSLCQNAGRIEEGEISGDAGNADASFDASLRGVTLENSPATKGYFDRDKLLCEDTDRGCQQHGMSNPQIANVANIASNPKDEKNRLPARQLRDYHDLDVLRPSHMKTPKRRDTPCGFDNKTPPGRILPENAAENQTSITTEMVACQTIPIERWIEDENAGKNKRKRIVTEERKAKKKKKERIKRAEKNRELGVERLKLPMIMKPKQKGYCRHYLRGRCNEGKDCKFSHDTVPLTKFQPCGHFARHTCMKGDDCPYDHQLSKYPCTNYTNGFCNRGSECMFSHKIPAKSSSETPSASNHGLISQPQTLPGKEGSHPVLKAGKSELKSPSTPNNQNSTRPMDSFNASDQKVNSRLGSATNSAQRAQLALKPVPRTGRPTPRGVSLLNAAVPLDDNGKEKRDGSSVKTIDGSVAVSCKGALEVAGPKSELNPSKPRGINFLSFSQPPSDESSSKFLSSLLPTSNDGTEKPVMYDIGKGNFTCLSDEGAGTLNVRRLNQRDTNLVSDVKANETPPTVPRIANFLSFNRARLDASTSKEKGILDSSKSDTAMASVKKRQSTSELQDITGTPSPFSRGQGANYLKAFQSTLAIAAQLEPDVKAGLPHHQRII</sequence>
<feature type="compositionally biased region" description="Basic and acidic residues" evidence="6">
    <location>
        <begin position="638"/>
        <end position="647"/>
    </location>
</feature>
<dbReference type="Proteomes" id="UP000298416">
    <property type="component" value="Unassembled WGS sequence"/>
</dbReference>